<dbReference type="Pfam" id="PF17039">
    <property type="entry name" value="Glyco_tran_10_N"/>
    <property type="match status" value="1"/>
</dbReference>
<evidence type="ECO:0000256" key="15">
    <source>
        <dbReference type="SAM" id="MobiDB-lite"/>
    </source>
</evidence>
<evidence type="ECO:0000256" key="12">
    <source>
        <dbReference type="ARBA" id="ARBA00023180"/>
    </source>
</evidence>
<dbReference type="PANTHER" id="PTHR11929:SF194">
    <property type="entry name" value="ALPHA-(1,3)-FUCOSYLTRANSFERASE 10"/>
    <property type="match status" value="1"/>
</dbReference>
<evidence type="ECO:0000256" key="5">
    <source>
        <dbReference type="ARBA" id="ARBA00022679"/>
    </source>
</evidence>
<keyword evidence="4 14" id="KW-0328">Glycosyltransferase</keyword>
<dbReference type="SMART" id="SM00560">
    <property type="entry name" value="LamGL"/>
    <property type="match status" value="1"/>
</dbReference>
<keyword evidence="9 14" id="KW-1133">Transmembrane helix</keyword>
<keyword evidence="5 14" id="KW-0808">Transferase</keyword>
<keyword evidence="7" id="KW-0732">Signal</keyword>
<evidence type="ECO:0000256" key="14">
    <source>
        <dbReference type="RuleBase" id="RU003832"/>
    </source>
</evidence>
<evidence type="ECO:0000256" key="6">
    <source>
        <dbReference type="ARBA" id="ARBA00022692"/>
    </source>
</evidence>
<keyword evidence="6 14" id="KW-0812">Transmembrane</keyword>
<evidence type="ECO:0000259" key="16">
    <source>
        <dbReference type="SMART" id="SM00560"/>
    </source>
</evidence>
<dbReference type="OMA" id="WINIEST"/>
<reference evidence="17 18" key="1">
    <citation type="journal article" date="2013" name="Genome Biol.">
        <title>Genome of Acanthamoeba castellanii highlights extensive lateral gene transfer and early evolution of tyrosine kinase signaling.</title>
        <authorList>
            <person name="Clarke M."/>
            <person name="Lohan A.J."/>
            <person name="Liu B."/>
            <person name="Lagkouvardos I."/>
            <person name="Roy S."/>
            <person name="Zafar N."/>
            <person name="Bertelli C."/>
            <person name="Schilde C."/>
            <person name="Kianianmomeni A."/>
            <person name="Burglin T.R."/>
            <person name="Frech C."/>
            <person name="Turcotte B."/>
            <person name="Kopec K.O."/>
            <person name="Synnott J.M."/>
            <person name="Choo C."/>
            <person name="Paponov I."/>
            <person name="Finkler A."/>
            <person name="Soon Heng Tan C."/>
            <person name="Hutchins A.P."/>
            <person name="Weinmeier T."/>
            <person name="Rattei T."/>
            <person name="Chu J.S."/>
            <person name="Gimenez G."/>
            <person name="Irimia M."/>
            <person name="Rigden D.J."/>
            <person name="Fitzpatrick D.A."/>
            <person name="Lorenzo-Morales J."/>
            <person name="Bateman A."/>
            <person name="Chiu C.H."/>
            <person name="Tang P."/>
            <person name="Hegemann P."/>
            <person name="Fromm H."/>
            <person name="Raoult D."/>
            <person name="Greub G."/>
            <person name="Miranda-Saavedra D."/>
            <person name="Chen N."/>
            <person name="Nash P."/>
            <person name="Ginger M.L."/>
            <person name="Horn M."/>
            <person name="Schaap P."/>
            <person name="Caler L."/>
            <person name="Loftus B."/>
        </authorList>
    </citation>
    <scope>NUCLEOTIDE SEQUENCE [LARGE SCALE GENOMIC DNA]</scope>
    <source>
        <strain evidence="17 18">Neff</strain>
    </source>
</reference>
<name>L8H5C6_ACACF</name>
<dbReference type="GO" id="GO:0032580">
    <property type="term" value="C:Golgi cisterna membrane"/>
    <property type="evidence" value="ECO:0007669"/>
    <property type="project" value="UniProtKB-SubCell"/>
</dbReference>
<dbReference type="OrthoDB" id="427096at2759"/>
<evidence type="ECO:0000256" key="11">
    <source>
        <dbReference type="ARBA" id="ARBA00023157"/>
    </source>
</evidence>
<comment type="subcellular location">
    <subcellularLocation>
        <location evidence="13">Endomembrane system</location>
        <topology evidence="13">Single-pass membrane protein</topology>
    </subcellularLocation>
    <subcellularLocation>
        <location evidence="14">Golgi apparatus</location>
        <location evidence="14">Golgi stack membrane</location>
        <topology evidence="14">Single-pass type II membrane protein</topology>
    </subcellularLocation>
    <subcellularLocation>
        <location evidence="1">Membrane</location>
        <topology evidence="1">Single-pass type II membrane protein</topology>
    </subcellularLocation>
</comment>
<feature type="compositionally biased region" description="Polar residues" evidence="15">
    <location>
        <begin position="115"/>
        <end position="126"/>
    </location>
</feature>
<dbReference type="UniPathway" id="UPA00378"/>
<dbReference type="SUPFAM" id="SSF49899">
    <property type="entry name" value="Concanavalin A-like lectins/glucanases"/>
    <property type="match status" value="1"/>
</dbReference>
<dbReference type="InterPro" id="IPR001503">
    <property type="entry name" value="Glyco_trans_10"/>
</dbReference>
<proteinExistence type="inferred from homology"/>
<dbReference type="Pfam" id="PF00852">
    <property type="entry name" value="Glyco_transf_10"/>
    <property type="match status" value="1"/>
</dbReference>
<keyword evidence="18" id="KW-1185">Reference proteome</keyword>
<dbReference type="FunFam" id="3.40.50.11660:FF:000002">
    <property type="entry name" value="Alpha-(1,3)-fucosyltransferase"/>
    <property type="match status" value="1"/>
</dbReference>
<evidence type="ECO:0000256" key="2">
    <source>
        <dbReference type="ARBA" id="ARBA00004922"/>
    </source>
</evidence>
<comment type="similarity">
    <text evidence="3 14">Belongs to the glycosyltransferase 10 family.</text>
</comment>
<dbReference type="EC" id="2.4.1.-" evidence="14"/>
<dbReference type="SUPFAM" id="SSF53756">
    <property type="entry name" value="UDP-Glycosyltransferase/glycogen phosphorylase"/>
    <property type="match status" value="1"/>
</dbReference>
<evidence type="ECO:0000256" key="4">
    <source>
        <dbReference type="ARBA" id="ARBA00022676"/>
    </source>
</evidence>
<dbReference type="Proteomes" id="UP000011083">
    <property type="component" value="Unassembled WGS sequence"/>
</dbReference>
<keyword evidence="14" id="KW-0333">Golgi apparatus</keyword>
<gene>
    <name evidence="17" type="ORF">ACA1_112110</name>
</gene>
<comment type="pathway">
    <text evidence="2">Protein modification; protein glycosylation.</text>
</comment>
<dbReference type="InterPro" id="IPR031481">
    <property type="entry name" value="Glyco_tran_10_N"/>
</dbReference>
<evidence type="ECO:0000256" key="7">
    <source>
        <dbReference type="ARBA" id="ARBA00022729"/>
    </source>
</evidence>
<evidence type="ECO:0000313" key="17">
    <source>
        <dbReference type="EMBL" id="ELR19938.1"/>
    </source>
</evidence>
<evidence type="ECO:0000256" key="8">
    <source>
        <dbReference type="ARBA" id="ARBA00022968"/>
    </source>
</evidence>
<dbReference type="Pfam" id="PF13385">
    <property type="entry name" value="Laminin_G_3"/>
    <property type="match status" value="1"/>
</dbReference>
<organism evidence="17 18">
    <name type="scientific">Acanthamoeba castellanii (strain ATCC 30010 / Neff)</name>
    <dbReference type="NCBI Taxonomy" id="1257118"/>
    <lineage>
        <taxon>Eukaryota</taxon>
        <taxon>Amoebozoa</taxon>
        <taxon>Discosea</taxon>
        <taxon>Longamoebia</taxon>
        <taxon>Centramoebida</taxon>
        <taxon>Acanthamoebidae</taxon>
        <taxon>Acanthamoeba</taxon>
    </lineage>
</organism>
<dbReference type="GO" id="GO:0046920">
    <property type="term" value="F:alpha-(1-&gt;3)-fucosyltransferase activity"/>
    <property type="evidence" value="ECO:0007669"/>
    <property type="project" value="TreeGrafter"/>
</dbReference>
<evidence type="ECO:0000256" key="13">
    <source>
        <dbReference type="ARBA" id="ARBA00037847"/>
    </source>
</evidence>
<keyword evidence="11" id="KW-1015">Disulfide bond</keyword>
<evidence type="ECO:0000256" key="3">
    <source>
        <dbReference type="ARBA" id="ARBA00008919"/>
    </source>
</evidence>
<accession>L8H5C6</accession>
<protein>
    <recommendedName>
        <fullName evidence="14">Fucosyltransferase</fullName>
        <ecNumber evidence="14">2.4.1.-</ecNumber>
    </recommendedName>
</protein>
<evidence type="ECO:0000313" key="18">
    <source>
        <dbReference type="Proteomes" id="UP000011083"/>
    </source>
</evidence>
<dbReference type="InterPro" id="IPR038577">
    <property type="entry name" value="GT10-like_C_sf"/>
</dbReference>
<dbReference type="PANTHER" id="PTHR11929">
    <property type="entry name" value="ALPHA- 1,3 -FUCOSYLTRANSFERASE"/>
    <property type="match status" value="1"/>
</dbReference>
<dbReference type="InterPro" id="IPR055270">
    <property type="entry name" value="Glyco_tran_10_C"/>
</dbReference>
<evidence type="ECO:0000256" key="9">
    <source>
        <dbReference type="ARBA" id="ARBA00022989"/>
    </source>
</evidence>
<keyword evidence="12" id="KW-0325">Glycoprotein</keyword>
<evidence type="ECO:0000256" key="1">
    <source>
        <dbReference type="ARBA" id="ARBA00004606"/>
    </source>
</evidence>
<feature type="compositionally biased region" description="Low complexity" evidence="15">
    <location>
        <begin position="127"/>
        <end position="136"/>
    </location>
</feature>
<dbReference type="VEuPathDB" id="AmoebaDB:ACA1_112110"/>
<dbReference type="KEGG" id="acan:ACA1_112110"/>
<dbReference type="InterPro" id="IPR013320">
    <property type="entry name" value="ConA-like_dom_sf"/>
</dbReference>
<dbReference type="GeneID" id="14920775"/>
<keyword evidence="8" id="KW-0735">Signal-anchor</keyword>
<keyword evidence="10 14" id="KW-0472">Membrane</keyword>
<dbReference type="Gene3D" id="3.40.50.11660">
    <property type="entry name" value="Glycosyl transferase family 10, C-terminal domain"/>
    <property type="match status" value="1"/>
</dbReference>
<dbReference type="RefSeq" id="XP_004342047.1">
    <property type="nucleotide sequence ID" value="XM_004341998.1"/>
</dbReference>
<dbReference type="AlphaFoldDB" id="L8H5C6"/>
<feature type="transmembrane region" description="Helical" evidence="14">
    <location>
        <begin position="14"/>
        <end position="35"/>
    </location>
</feature>
<evidence type="ECO:0000256" key="10">
    <source>
        <dbReference type="ARBA" id="ARBA00023136"/>
    </source>
</evidence>
<feature type="region of interest" description="Disordered" evidence="15">
    <location>
        <begin position="115"/>
        <end position="159"/>
    </location>
</feature>
<dbReference type="Gene3D" id="2.60.120.200">
    <property type="match status" value="1"/>
</dbReference>
<feature type="domain" description="LamG-like jellyroll fold" evidence="16">
    <location>
        <begin position="540"/>
        <end position="675"/>
    </location>
</feature>
<dbReference type="EMBL" id="KB007926">
    <property type="protein sequence ID" value="ELR19938.1"/>
    <property type="molecule type" value="Genomic_DNA"/>
</dbReference>
<dbReference type="InterPro" id="IPR006558">
    <property type="entry name" value="LamG-like"/>
</dbReference>
<sequence>MRHAGGGAPRAKTIYALVLVLLLVVLVGWYCYFVGAKMERDALLRGHPELVARWEVDEIIEVGAKSKCAALVEAERLLGLREGMETHNKCQEQEKQVDDLMVEVARLKQAMTEAQQLQPEANNQNSAAAAAAATTTDGPDQDPEPESSLRGVGLASSPHTKGQDEVVVVLWDNSWGNPYYWGAGDVIPPPNYAGFEIRKPQCPTKCTFTRDKSMVTVADALLFDGCWYGANLEWKERPPYMPERRKGQPWVMYAYEQPNSFSLLAHKEYLELFDHKMTYAKDSLVQITYMCPWGSKTPADLLKPPPAKTKDKLVAYISSNCNGGGAVARTAYVEELMQYIQVDSFGLCLHNANLPEGKGWHDSFGNLMEIKMRAISEYKFFLAFENDDQVADYVTEKMLNALYAGTVPVYRGAPNVDDWVPGENSIIETRDFDSPKELADFLLSLNEDDEAYNRYFEWKKNPWPPRFQTLLDNCVFFAECRLCQALAGARGESAGAANATLVPKGTIDAFSLEFNRVDTRIKLTDDSVVVPTSRSLELEDNYTLMAWINLNMINDGRIIDKASAGKIDGYAFDVRHASEGRGVVSCFTGGRRLLRGVWYHVAVTFRNANEGVRFYINGRLDKIATPSAPTANNSYPIKIGHPSNHYNGWRTVHKGGVFDGLIDDVAIFNRVLSPQDIRDLRYRRITGEEKGLAAYWGFNEGEGRKVHDASPHHNDGIIYGSPRWVPTVTKPLFEETLVETM</sequence>